<keyword evidence="3" id="KW-0560">Oxidoreductase</keyword>
<dbReference type="PROSITE" id="PS00061">
    <property type="entry name" value="ADH_SHORT"/>
    <property type="match status" value="1"/>
</dbReference>
<comment type="pathway">
    <text evidence="1">Lipid metabolism; fatty acid biosynthesis.</text>
</comment>
<dbReference type="InterPro" id="IPR036291">
    <property type="entry name" value="NAD(P)-bd_dom_sf"/>
</dbReference>
<evidence type="ECO:0000313" key="5">
    <source>
        <dbReference type="Proteomes" id="UP001174909"/>
    </source>
</evidence>
<protein>
    <submittedName>
        <fullName evidence="4">2-dehydro-3-deoxy-L-rhamnonate dehydrogenase (NAD(+))</fullName>
    </submittedName>
</protein>
<dbReference type="Proteomes" id="UP001174909">
    <property type="component" value="Unassembled WGS sequence"/>
</dbReference>
<proteinExistence type="inferred from homology"/>
<reference evidence="4" key="1">
    <citation type="submission" date="2023-03" db="EMBL/GenBank/DDBJ databases">
        <authorList>
            <person name="Steffen K."/>
            <person name="Cardenas P."/>
        </authorList>
    </citation>
    <scope>NUCLEOTIDE SEQUENCE</scope>
</reference>
<dbReference type="EMBL" id="CASHTH010003250">
    <property type="protein sequence ID" value="CAI8042261.1"/>
    <property type="molecule type" value="Genomic_DNA"/>
</dbReference>
<comment type="similarity">
    <text evidence="2">Belongs to the short-chain dehydrogenases/reductases (SDR) family.</text>
</comment>
<organism evidence="4 5">
    <name type="scientific">Geodia barretti</name>
    <name type="common">Barrett's horny sponge</name>
    <dbReference type="NCBI Taxonomy" id="519541"/>
    <lineage>
        <taxon>Eukaryota</taxon>
        <taxon>Metazoa</taxon>
        <taxon>Porifera</taxon>
        <taxon>Demospongiae</taxon>
        <taxon>Heteroscleromorpha</taxon>
        <taxon>Tetractinellida</taxon>
        <taxon>Astrophorina</taxon>
        <taxon>Geodiidae</taxon>
        <taxon>Geodia</taxon>
    </lineage>
</organism>
<dbReference type="SUPFAM" id="SSF51735">
    <property type="entry name" value="NAD(P)-binding Rossmann-fold domains"/>
    <property type="match status" value="1"/>
</dbReference>
<dbReference type="Pfam" id="PF13561">
    <property type="entry name" value="adh_short_C2"/>
    <property type="match status" value="1"/>
</dbReference>
<evidence type="ECO:0000256" key="3">
    <source>
        <dbReference type="ARBA" id="ARBA00023002"/>
    </source>
</evidence>
<dbReference type="GO" id="GO:0016616">
    <property type="term" value="F:oxidoreductase activity, acting on the CH-OH group of donors, NAD or NADP as acceptor"/>
    <property type="evidence" value="ECO:0007669"/>
    <property type="project" value="TreeGrafter"/>
</dbReference>
<dbReference type="PRINTS" id="PR00080">
    <property type="entry name" value="SDRFAMILY"/>
</dbReference>
<dbReference type="PANTHER" id="PTHR42760:SF129">
    <property type="entry name" value="OXIDOREDUCTASE"/>
    <property type="match status" value="1"/>
</dbReference>
<evidence type="ECO:0000256" key="2">
    <source>
        <dbReference type="ARBA" id="ARBA00006484"/>
    </source>
</evidence>
<accession>A0AA35T8F7</accession>
<gene>
    <name evidence="4" type="ORF">GBAR_LOCUS23478</name>
</gene>
<keyword evidence="5" id="KW-1185">Reference proteome</keyword>
<dbReference type="PANTHER" id="PTHR42760">
    <property type="entry name" value="SHORT-CHAIN DEHYDROGENASES/REDUCTASES FAMILY MEMBER"/>
    <property type="match status" value="1"/>
</dbReference>
<dbReference type="AlphaFoldDB" id="A0AA35T8F7"/>
<dbReference type="InterPro" id="IPR020904">
    <property type="entry name" value="Sc_DH/Rdtase_CS"/>
</dbReference>
<sequence length="196" mass="20393">MADRADELDAIHEVDVTDPAAVRAIDGIDQMDIVVQSAGIVGPNVPLLETPLDGWERTLTVNVTGIFNVMQATLGGMVERGWGRVVNIASIAGKEGNPNLSAYSASKGAVIAVTKSVAKELATTGVMVNSIAPAVIATPMNLATAPEVLDYMLSKIPMGRLGLPEEVAALVGWLCSEDCSFSTGACYDISGGRATY</sequence>
<dbReference type="GO" id="GO:0030497">
    <property type="term" value="P:fatty acid elongation"/>
    <property type="evidence" value="ECO:0007669"/>
    <property type="project" value="TreeGrafter"/>
</dbReference>
<comment type="caution">
    <text evidence="4">The sequence shown here is derived from an EMBL/GenBank/DDBJ whole genome shotgun (WGS) entry which is preliminary data.</text>
</comment>
<dbReference type="InterPro" id="IPR002347">
    <property type="entry name" value="SDR_fam"/>
</dbReference>
<dbReference type="PRINTS" id="PR00081">
    <property type="entry name" value="GDHRDH"/>
</dbReference>
<name>A0AA35T8F7_GEOBA</name>
<evidence type="ECO:0000256" key="1">
    <source>
        <dbReference type="ARBA" id="ARBA00005194"/>
    </source>
</evidence>
<evidence type="ECO:0000313" key="4">
    <source>
        <dbReference type="EMBL" id="CAI8042261.1"/>
    </source>
</evidence>
<dbReference type="Gene3D" id="3.40.50.720">
    <property type="entry name" value="NAD(P)-binding Rossmann-like Domain"/>
    <property type="match status" value="1"/>
</dbReference>